<protein>
    <recommendedName>
        <fullName evidence="6">Bacterial Ig-like domain-containing protein</fullName>
    </recommendedName>
</protein>
<evidence type="ECO:0000256" key="1">
    <source>
        <dbReference type="SAM" id="MobiDB-lite"/>
    </source>
</evidence>
<feature type="transmembrane region" description="Helical" evidence="2">
    <location>
        <begin position="547"/>
        <end position="565"/>
    </location>
</feature>
<feature type="transmembrane region" description="Helical" evidence="2">
    <location>
        <begin position="663"/>
        <end position="684"/>
    </location>
</feature>
<feature type="region of interest" description="Disordered" evidence="1">
    <location>
        <begin position="800"/>
        <end position="838"/>
    </location>
</feature>
<evidence type="ECO:0000256" key="3">
    <source>
        <dbReference type="SAM" id="SignalP"/>
    </source>
</evidence>
<feature type="compositionally biased region" description="Basic and acidic residues" evidence="1">
    <location>
        <begin position="511"/>
        <end position="531"/>
    </location>
</feature>
<dbReference type="Gene3D" id="2.60.40.10">
    <property type="entry name" value="Immunoglobulins"/>
    <property type="match status" value="1"/>
</dbReference>
<dbReference type="EMBL" id="JANLCK010000006">
    <property type="protein sequence ID" value="MCS5726749.1"/>
    <property type="molecule type" value="Genomic_DNA"/>
</dbReference>
<evidence type="ECO:0000256" key="2">
    <source>
        <dbReference type="SAM" id="Phobius"/>
    </source>
</evidence>
<feature type="region of interest" description="Disordered" evidence="1">
    <location>
        <begin position="236"/>
        <end position="419"/>
    </location>
</feature>
<evidence type="ECO:0000313" key="4">
    <source>
        <dbReference type="EMBL" id="MCS5726749.1"/>
    </source>
</evidence>
<comment type="caution">
    <text evidence="4">The sequence shown here is derived from an EMBL/GenBank/DDBJ whole genome shotgun (WGS) entry which is preliminary data.</text>
</comment>
<feature type="transmembrane region" description="Helical" evidence="2">
    <location>
        <begin position="771"/>
        <end position="791"/>
    </location>
</feature>
<keyword evidence="3" id="KW-0732">Signal</keyword>
<feature type="compositionally biased region" description="Basic residues" evidence="1">
    <location>
        <begin position="532"/>
        <end position="541"/>
    </location>
</feature>
<evidence type="ECO:0008006" key="6">
    <source>
        <dbReference type="Google" id="ProtNLM"/>
    </source>
</evidence>
<evidence type="ECO:0000313" key="5">
    <source>
        <dbReference type="Proteomes" id="UP001165587"/>
    </source>
</evidence>
<accession>A0AA41XI19</accession>
<name>A0AA41XI19_9MICO</name>
<dbReference type="GO" id="GO:0005975">
    <property type="term" value="P:carbohydrate metabolic process"/>
    <property type="evidence" value="ECO:0007669"/>
    <property type="project" value="UniProtKB-ARBA"/>
</dbReference>
<dbReference type="InterPro" id="IPR013783">
    <property type="entry name" value="Ig-like_fold"/>
</dbReference>
<feature type="compositionally biased region" description="Low complexity" evidence="1">
    <location>
        <begin position="376"/>
        <end position="386"/>
    </location>
</feature>
<keyword evidence="5" id="KW-1185">Reference proteome</keyword>
<organism evidence="4 5">
    <name type="scientific">Herbiconiux oxytropis</name>
    <dbReference type="NCBI Taxonomy" id="2970915"/>
    <lineage>
        <taxon>Bacteria</taxon>
        <taxon>Bacillati</taxon>
        <taxon>Actinomycetota</taxon>
        <taxon>Actinomycetes</taxon>
        <taxon>Micrococcales</taxon>
        <taxon>Microbacteriaceae</taxon>
        <taxon>Herbiconiux</taxon>
    </lineage>
</organism>
<feature type="transmembrane region" description="Helical" evidence="2">
    <location>
        <begin position="740"/>
        <end position="759"/>
    </location>
</feature>
<dbReference type="Proteomes" id="UP001165587">
    <property type="component" value="Unassembled WGS sequence"/>
</dbReference>
<feature type="compositionally biased region" description="Low complexity" evidence="1">
    <location>
        <begin position="325"/>
        <end position="352"/>
    </location>
</feature>
<feature type="signal peptide" evidence="3">
    <location>
        <begin position="1"/>
        <end position="40"/>
    </location>
</feature>
<proteinExistence type="predicted"/>
<gene>
    <name evidence="4" type="ORF">N1028_12675</name>
</gene>
<keyword evidence="2" id="KW-0472">Membrane</keyword>
<keyword evidence="2" id="KW-0812">Transmembrane</keyword>
<sequence>MFSAWRWVRGAATVAAALAAAATAAAVVVGGVAGAAPAWAAPAPTVTSAPAEGSVAVAGPDGFGVVLAGTSAPGTVVEVTMPVEGDGYPLCLVAVEPDGSWVCPIDVAPSSPGPATVSNGVDVGAPDVTVLDFGLLNPPTVETDPGSTDTITPTMTIEDPTQEIRGTGVPFNLVTVQLNDGSGCSTTVGPDGAWSCLLTALPTGPGPYSLVASQAFPTAPDATATTPPIVFALEAPTIVDPGPGPRPGPGPEPWPGSEPGSGPGPVPGPVPGTGSEPGTAPGAPPAATPPSGSGAGGGQGSTTHPRVDGDGEDLQLGEVDGHGISAGSADGSGSADESGSADGSGSASAGSARPVATAGGPQVSGVGSDGQGGSAEGSSTPDSAARAEGRTGGSAAGAADGSTAASGAGSASPGPSAFSSALATAGDVVRKGAAGLMFLGVLVAAAVVLVMVPGGVLEATIHENSERIRRSAPVRGLAAGAAKVAAGAAAARRVLWRGGRKPAAGTPPPRSAEHRSAEHRPAEHRPAEHRPAGHRSAAHRPAARRSAAGVAVVLGVGAVAAAGVSPEAGANAATLGLVLAFFGAGVAMGVVGVGAAVVVGRRHGLHGAPFGRPVALLLTIASVGVSRAAGLDPGFGFGALVGVQFVVAAPSSPRRSAVSGHVAARLAVVGAAVSVGLGLAAWVAQGALRPAVALQPDLAGVLVLDLLTAVTVGALSGPVVSLLPVRFLDGRAVFEHSKRLWALCWSGVALVFGLVLLPVPEAWNEVGGALVPWLAGFAAFAVLTAAVWAWFRFVPAPGAAPDATPEAGPDAAREAVLGAAPDQRSSRATSRDTGSLSR</sequence>
<reference evidence="4" key="1">
    <citation type="submission" date="2022-08" db="EMBL/GenBank/DDBJ databases">
        <authorList>
            <person name="Deng Y."/>
            <person name="Han X.-F."/>
            <person name="Zhang Y.-Q."/>
        </authorList>
    </citation>
    <scope>NUCLEOTIDE SEQUENCE</scope>
    <source>
        <strain evidence="4">CPCC 203407</strain>
    </source>
</reference>
<feature type="compositionally biased region" description="Pro residues" evidence="1">
    <location>
        <begin position="242"/>
        <end position="270"/>
    </location>
</feature>
<feature type="compositionally biased region" description="Low complexity" evidence="1">
    <location>
        <begin position="396"/>
        <end position="419"/>
    </location>
</feature>
<feature type="region of interest" description="Disordered" evidence="1">
    <location>
        <begin position="497"/>
        <end position="541"/>
    </location>
</feature>
<feature type="transmembrane region" description="Helical" evidence="2">
    <location>
        <begin position="704"/>
        <end position="728"/>
    </location>
</feature>
<dbReference type="AlphaFoldDB" id="A0AA41XI19"/>
<dbReference type="RefSeq" id="WP_259529508.1">
    <property type="nucleotide sequence ID" value="NZ_JANLCK010000006.1"/>
</dbReference>
<feature type="transmembrane region" description="Helical" evidence="2">
    <location>
        <begin position="577"/>
        <end position="598"/>
    </location>
</feature>
<feature type="transmembrane region" description="Helical" evidence="2">
    <location>
        <begin position="436"/>
        <end position="461"/>
    </location>
</feature>
<feature type="compositionally biased region" description="Polar residues" evidence="1">
    <location>
        <begin position="826"/>
        <end position="838"/>
    </location>
</feature>
<feature type="chain" id="PRO_5041308619" description="Bacterial Ig-like domain-containing protein" evidence="3">
    <location>
        <begin position="41"/>
        <end position="838"/>
    </location>
</feature>
<feature type="compositionally biased region" description="Low complexity" evidence="1">
    <location>
        <begin position="272"/>
        <end position="281"/>
    </location>
</feature>
<keyword evidence="2" id="KW-1133">Transmembrane helix</keyword>